<dbReference type="InterPro" id="IPR010982">
    <property type="entry name" value="Lambda_DNA-bd_dom_sf"/>
</dbReference>
<dbReference type="OrthoDB" id="1653613at2"/>
<organism evidence="2 3">
    <name type="scientific">Blautia argi</name>
    <dbReference type="NCBI Taxonomy" id="1912897"/>
    <lineage>
        <taxon>Bacteria</taxon>
        <taxon>Bacillati</taxon>
        <taxon>Bacillota</taxon>
        <taxon>Clostridia</taxon>
        <taxon>Lachnospirales</taxon>
        <taxon>Lachnospiraceae</taxon>
        <taxon>Blautia</taxon>
    </lineage>
</organism>
<name>A0A2Z4UCW2_9FIRM</name>
<dbReference type="AlphaFoldDB" id="A0A2Z4UCW2"/>
<dbReference type="EMBL" id="CP030280">
    <property type="protein sequence ID" value="AWY98862.1"/>
    <property type="molecule type" value="Genomic_DNA"/>
</dbReference>
<dbReference type="Gene3D" id="1.10.260.40">
    <property type="entry name" value="lambda repressor-like DNA-binding domains"/>
    <property type="match status" value="1"/>
</dbReference>
<dbReference type="SUPFAM" id="SSF47413">
    <property type="entry name" value="lambda repressor-like DNA-binding domains"/>
    <property type="match status" value="1"/>
</dbReference>
<gene>
    <name evidence="2" type="ORF">DQQ01_12720</name>
</gene>
<dbReference type="SMART" id="SM00530">
    <property type="entry name" value="HTH_XRE"/>
    <property type="match status" value="1"/>
</dbReference>
<evidence type="ECO:0000313" key="2">
    <source>
        <dbReference type="EMBL" id="AWY98862.1"/>
    </source>
</evidence>
<evidence type="ECO:0000259" key="1">
    <source>
        <dbReference type="PROSITE" id="PS50943"/>
    </source>
</evidence>
<accession>A0A2Z4UCW2</accession>
<evidence type="ECO:0000313" key="3">
    <source>
        <dbReference type="Proteomes" id="UP000250003"/>
    </source>
</evidence>
<dbReference type="PROSITE" id="PS50943">
    <property type="entry name" value="HTH_CROC1"/>
    <property type="match status" value="1"/>
</dbReference>
<feature type="domain" description="HTH cro/C1-type" evidence="1">
    <location>
        <begin position="7"/>
        <end position="59"/>
    </location>
</feature>
<dbReference type="Pfam" id="PF01381">
    <property type="entry name" value="HTH_3"/>
    <property type="match status" value="1"/>
</dbReference>
<dbReference type="CDD" id="cd00093">
    <property type="entry name" value="HTH_XRE"/>
    <property type="match status" value="1"/>
</dbReference>
<dbReference type="KEGG" id="blau:DQQ01_12720"/>
<proteinExistence type="predicted"/>
<dbReference type="InterPro" id="IPR001387">
    <property type="entry name" value="Cro/C1-type_HTH"/>
</dbReference>
<protein>
    <submittedName>
        <fullName evidence="2">XRE family transcriptional regulator</fullName>
    </submittedName>
</protein>
<dbReference type="Proteomes" id="UP000250003">
    <property type="component" value="Chromosome"/>
</dbReference>
<keyword evidence="3" id="KW-1185">Reference proteome</keyword>
<reference evidence="3" key="1">
    <citation type="submission" date="2018-06" db="EMBL/GenBank/DDBJ databases">
        <title>Description of Blautia argi sp. nov., a new anaerobic isolated from dog feces.</title>
        <authorList>
            <person name="Chang Y.-H."/>
            <person name="Paek J."/>
            <person name="Shin Y."/>
        </authorList>
    </citation>
    <scope>NUCLEOTIDE SEQUENCE [LARGE SCALE GENOMIC DNA]</scope>
    <source>
        <strain evidence="3">KCTC 15426</strain>
    </source>
</reference>
<dbReference type="GO" id="GO:0003677">
    <property type="term" value="F:DNA binding"/>
    <property type="evidence" value="ECO:0007669"/>
    <property type="project" value="InterPro"/>
</dbReference>
<sequence length="143" mass="16059">MATYDVISELCKNRNLAITALERELGFGRGSIGKLRTGNTTLERLQKIADYFGVTVNYLTTGQENVLPKETSSELNTKDKKDIAKDLESIMDKLNSQESGPASFDGNDIPEDDRELFAAQLEAMLTRLKKINKELYNPNKNKK</sequence>
<dbReference type="RefSeq" id="WP_111920348.1">
    <property type="nucleotide sequence ID" value="NZ_CP030280.1"/>
</dbReference>